<evidence type="ECO:0000313" key="3">
    <source>
        <dbReference type="Proteomes" id="UP000179769"/>
    </source>
</evidence>
<dbReference type="Proteomes" id="UP000179769">
    <property type="component" value="Unassembled WGS sequence"/>
</dbReference>
<keyword evidence="1" id="KW-0812">Transmembrane</keyword>
<accession>A0A1S1Q489</accession>
<gene>
    <name evidence="2" type="ORF">BBK14_03920</name>
</gene>
<sequence>MVTVDDETGVDVSETGHVRGNVGSWAAVYIIIAAFIFGTLALILGSVPLWIAAGVAIVAGAAIGLASNIMEQAY</sequence>
<organism evidence="2 3">
    <name type="scientific">Parafrankia soli</name>
    <dbReference type="NCBI Taxonomy" id="2599596"/>
    <lineage>
        <taxon>Bacteria</taxon>
        <taxon>Bacillati</taxon>
        <taxon>Actinomycetota</taxon>
        <taxon>Actinomycetes</taxon>
        <taxon>Frankiales</taxon>
        <taxon>Frankiaceae</taxon>
        <taxon>Parafrankia</taxon>
    </lineage>
</organism>
<name>A0A1S1Q489_9ACTN</name>
<feature type="transmembrane region" description="Helical" evidence="1">
    <location>
        <begin position="50"/>
        <end position="70"/>
    </location>
</feature>
<dbReference type="RefSeq" id="WP_071063712.1">
    <property type="nucleotide sequence ID" value="NZ_MAXA01000213.1"/>
</dbReference>
<reference evidence="3" key="1">
    <citation type="submission" date="2016-07" db="EMBL/GenBank/DDBJ databases">
        <title>Frankia sp. NRRL B-16219 Genome sequencing.</title>
        <authorList>
            <person name="Ghodhbane-Gtari F."/>
            <person name="Swanson E."/>
            <person name="Gueddou A."/>
            <person name="Louati M."/>
            <person name="Nouioui I."/>
            <person name="Hezbri K."/>
            <person name="Abebe-Akele F."/>
            <person name="Simpson S."/>
            <person name="Morris K."/>
            <person name="Thomas K."/>
            <person name="Gtari M."/>
            <person name="Tisa L.S."/>
        </authorList>
    </citation>
    <scope>NUCLEOTIDE SEQUENCE [LARGE SCALE GENOMIC DNA]</scope>
    <source>
        <strain evidence="3">NRRL B-16219</strain>
    </source>
</reference>
<protein>
    <submittedName>
        <fullName evidence="2">Uncharacterized protein</fullName>
    </submittedName>
</protein>
<keyword evidence="1" id="KW-0472">Membrane</keyword>
<dbReference type="AlphaFoldDB" id="A0A1S1Q489"/>
<evidence type="ECO:0000256" key="1">
    <source>
        <dbReference type="SAM" id="Phobius"/>
    </source>
</evidence>
<proteinExistence type="predicted"/>
<evidence type="ECO:0000313" key="2">
    <source>
        <dbReference type="EMBL" id="OHV28301.1"/>
    </source>
</evidence>
<keyword evidence="1" id="KW-1133">Transmembrane helix</keyword>
<feature type="transmembrane region" description="Helical" evidence="1">
    <location>
        <begin position="26"/>
        <end position="44"/>
    </location>
</feature>
<dbReference type="EMBL" id="MAXA01000213">
    <property type="protein sequence ID" value="OHV28301.1"/>
    <property type="molecule type" value="Genomic_DNA"/>
</dbReference>
<keyword evidence="3" id="KW-1185">Reference proteome</keyword>
<comment type="caution">
    <text evidence="2">The sequence shown here is derived from an EMBL/GenBank/DDBJ whole genome shotgun (WGS) entry which is preliminary data.</text>
</comment>